<evidence type="ECO:0000256" key="2">
    <source>
        <dbReference type="ARBA" id="ARBA00023002"/>
    </source>
</evidence>
<dbReference type="FunFam" id="3.40.50.720:FF:000047">
    <property type="entry name" value="NADP-dependent L-serine/L-allo-threonine dehydrogenase"/>
    <property type="match status" value="1"/>
</dbReference>
<keyword evidence="2" id="KW-0560">Oxidoreductase</keyword>
<dbReference type="Gene3D" id="3.40.50.720">
    <property type="entry name" value="NAD(P)-binding Rossmann-like Domain"/>
    <property type="match status" value="1"/>
</dbReference>
<evidence type="ECO:0000313" key="3">
    <source>
        <dbReference type="EMBL" id="PFG30888.1"/>
    </source>
</evidence>
<dbReference type="PRINTS" id="PR00081">
    <property type="entry name" value="GDHRDH"/>
</dbReference>
<evidence type="ECO:0000256" key="1">
    <source>
        <dbReference type="ARBA" id="ARBA00006484"/>
    </source>
</evidence>
<accession>A0A2A9DW22</accession>
<sequence length="258" mass="26998">MTFRRAVVTGASSGIGWATVARLVDSGWKVIGVARRADRLEQLHRETGADVRTCDVTNQADVDALAAYVAESGGADAVVSNAGGALGLATVEESSIDDWSRMYDVNVLGTKRIVSALLPVLRASVEPGRAASILGVTSIAGQVAYEKGGGYNAAKFAQRALLQALRLELAGEPIRVIDVAPGLVHTEEFSLVRLGGDQSAADAVYADVPHPLTADDIAETIVHALELPPHVNLDQITVKPVAQAAPHKLVKGELKVNA</sequence>
<protein>
    <submittedName>
        <fullName evidence="3">NADP-dependent 3-hydroxy acid dehydrogenase YdfG</fullName>
    </submittedName>
</protein>
<organism evidence="3 4">
    <name type="scientific">Paramicrobacterium agarici</name>
    <dbReference type="NCBI Taxonomy" id="630514"/>
    <lineage>
        <taxon>Bacteria</taxon>
        <taxon>Bacillati</taxon>
        <taxon>Actinomycetota</taxon>
        <taxon>Actinomycetes</taxon>
        <taxon>Micrococcales</taxon>
        <taxon>Microbacteriaceae</taxon>
        <taxon>Paramicrobacterium</taxon>
    </lineage>
</organism>
<dbReference type="InterPro" id="IPR036291">
    <property type="entry name" value="NAD(P)-bd_dom_sf"/>
</dbReference>
<dbReference type="Proteomes" id="UP000221369">
    <property type="component" value="Unassembled WGS sequence"/>
</dbReference>
<dbReference type="SUPFAM" id="SSF51735">
    <property type="entry name" value="NAD(P)-binding Rossmann-fold domains"/>
    <property type="match status" value="1"/>
</dbReference>
<comment type="similarity">
    <text evidence="1">Belongs to the short-chain dehydrogenases/reductases (SDR) family.</text>
</comment>
<evidence type="ECO:0000313" key="4">
    <source>
        <dbReference type="Proteomes" id="UP000221369"/>
    </source>
</evidence>
<keyword evidence="4" id="KW-1185">Reference proteome</keyword>
<comment type="caution">
    <text evidence="3">The sequence shown here is derived from an EMBL/GenBank/DDBJ whole genome shotgun (WGS) entry which is preliminary data.</text>
</comment>
<dbReference type="AlphaFoldDB" id="A0A2A9DW22"/>
<dbReference type="Pfam" id="PF00106">
    <property type="entry name" value="adh_short"/>
    <property type="match status" value="1"/>
</dbReference>
<dbReference type="PANTHER" id="PTHR42901">
    <property type="entry name" value="ALCOHOL DEHYDROGENASE"/>
    <property type="match status" value="1"/>
</dbReference>
<dbReference type="InterPro" id="IPR002347">
    <property type="entry name" value="SDR_fam"/>
</dbReference>
<dbReference type="PANTHER" id="PTHR42901:SF1">
    <property type="entry name" value="ALCOHOL DEHYDROGENASE"/>
    <property type="match status" value="1"/>
</dbReference>
<dbReference type="GO" id="GO:0016616">
    <property type="term" value="F:oxidoreductase activity, acting on the CH-OH group of donors, NAD or NADP as acceptor"/>
    <property type="evidence" value="ECO:0007669"/>
    <property type="project" value="UniProtKB-ARBA"/>
</dbReference>
<proteinExistence type="inferred from homology"/>
<name>A0A2A9DW22_9MICO</name>
<gene>
    <name evidence="3" type="ORF">ATJ78_1830</name>
</gene>
<dbReference type="RefSeq" id="WP_098407299.1">
    <property type="nucleotide sequence ID" value="NZ_PDJE01000001.1"/>
</dbReference>
<dbReference type="EMBL" id="PDJE01000001">
    <property type="protein sequence ID" value="PFG30888.1"/>
    <property type="molecule type" value="Genomic_DNA"/>
</dbReference>
<reference evidence="3 4" key="1">
    <citation type="submission" date="2017-10" db="EMBL/GenBank/DDBJ databases">
        <title>Sequencing the genomes of 1000 actinobacteria strains.</title>
        <authorList>
            <person name="Klenk H.-P."/>
        </authorList>
    </citation>
    <scope>NUCLEOTIDE SEQUENCE [LARGE SCALE GENOMIC DNA]</scope>
    <source>
        <strain evidence="3 4">DSM 21798</strain>
    </source>
</reference>